<dbReference type="EMBL" id="LR031574">
    <property type="protein sequence ID" value="VDD01735.1"/>
    <property type="molecule type" value="Genomic_DNA"/>
</dbReference>
<dbReference type="InterPro" id="IPR008906">
    <property type="entry name" value="HATC_C_dom"/>
</dbReference>
<comment type="subcellular location">
    <subcellularLocation>
        <location evidence="1">Nucleus</location>
    </subcellularLocation>
</comment>
<reference evidence="13" key="1">
    <citation type="submission" date="2018-11" db="EMBL/GenBank/DDBJ databases">
        <authorList>
            <consortium name="Genoscope - CEA"/>
            <person name="William W."/>
        </authorList>
    </citation>
    <scope>NUCLEOTIDE SEQUENCE</scope>
</reference>
<evidence type="ECO:0000256" key="8">
    <source>
        <dbReference type="ARBA" id="ARBA00023163"/>
    </source>
</evidence>
<sequence length="648" mass="74981">MIINEMDLSDAVIVKSSKLKSAVWNDFDKVRKGEIHVAICRHCKKRLSGSSASGTSHLRNHLIRCKRRASCNGVGAAKRVETTPLELAIVDQTKHEHSDASVINSGLDQRRSRFDLARMIILHGYPLTMVEDVGFRVFLRNLQPLFEPVVFERVESDCMEIYAKEKHKIFEDLDKLPGKISISVDVWNGGGGSDDSDEFLCLSAHYIDETWELRKRVLNFFMVDPSHTDVMLAEVVITCLMEWDIDRKLFSMASNRTPPFGENVANKIRDRLSQNKFLYCNGQLFDVSCGVYVINQMAQESLQSCFETINKIRESIRCVKSSEFIQESFDERRDLCIDDSARWDTTCTMLEIALEQKNVFSLMKQRDPDSCVSCPSDLEWERLETVVGFLRVFVQVTNTFTKSSNSCLTANIYFPEICDIHLRLIEWNKSPDGFISSLAVTMRKRFDEFWNRNHRVLAIATILDPRFKMKLVEYYYPLFYDSSASEFIEDISEYTRALYNEHSVGSLLASSDQALDWQENHHHHHHHHHHQHEDRLREFDKYINETTTSPGQDSKSDLEKYLEEPLFPRNSDFDILNWWKVHTPKYPILSMVARNVLAVPMSNVSSEEDAFESSPKRRISDTWCSLRPSTVQALMCAQDWIRSELESS</sequence>
<comment type="subunit">
    <text evidence="2">Homodimer.</text>
</comment>
<keyword evidence="3" id="KW-0479">Metal-binding</keyword>
<dbReference type="GO" id="GO:0046983">
    <property type="term" value="F:protein dimerization activity"/>
    <property type="evidence" value="ECO:0007669"/>
    <property type="project" value="InterPro"/>
</dbReference>
<evidence type="ECO:0000256" key="3">
    <source>
        <dbReference type="ARBA" id="ARBA00022723"/>
    </source>
</evidence>
<evidence type="ECO:0000256" key="7">
    <source>
        <dbReference type="ARBA" id="ARBA00023125"/>
    </source>
</evidence>
<evidence type="ECO:0000256" key="1">
    <source>
        <dbReference type="ARBA" id="ARBA00004123"/>
    </source>
</evidence>
<evidence type="ECO:0000313" key="13">
    <source>
        <dbReference type="EMBL" id="VDD01735.1"/>
    </source>
</evidence>
<keyword evidence="5" id="KW-0862">Zinc</keyword>
<accession>A0A3P6BSE5</accession>
<dbReference type="GO" id="GO:0003677">
    <property type="term" value="F:DNA binding"/>
    <property type="evidence" value="ECO:0007669"/>
    <property type="project" value="UniProtKB-KW"/>
</dbReference>
<dbReference type="Gramene" id="A07p38760.2_BraZ1">
    <property type="protein sequence ID" value="A07p38760.2_BraZ1.CDS.1"/>
    <property type="gene ID" value="A07g38760.2_BraZ1"/>
</dbReference>
<evidence type="ECO:0000313" key="12">
    <source>
        <dbReference type="EMBL" id="CAG7904232.1"/>
    </source>
</evidence>
<organism evidence="13">
    <name type="scientific">Brassica campestris</name>
    <name type="common">Field mustard</name>
    <dbReference type="NCBI Taxonomy" id="3711"/>
    <lineage>
        <taxon>Eukaryota</taxon>
        <taxon>Viridiplantae</taxon>
        <taxon>Streptophyta</taxon>
        <taxon>Embryophyta</taxon>
        <taxon>Tracheophyta</taxon>
        <taxon>Spermatophyta</taxon>
        <taxon>Magnoliopsida</taxon>
        <taxon>eudicotyledons</taxon>
        <taxon>Gunneridae</taxon>
        <taxon>Pentapetalae</taxon>
        <taxon>rosids</taxon>
        <taxon>malvids</taxon>
        <taxon>Brassicales</taxon>
        <taxon>Brassicaceae</taxon>
        <taxon>Brassiceae</taxon>
        <taxon>Brassica</taxon>
    </lineage>
</organism>
<dbReference type="SUPFAM" id="SSF57667">
    <property type="entry name" value="beta-beta-alpha zinc fingers"/>
    <property type="match status" value="1"/>
</dbReference>
<dbReference type="SUPFAM" id="SSF53098">
    <property type="entry name" value="Ribonuclease H-like"/>
    <property type="match status" value="1"/>
</dbReference>
<evidence type="ECO:0000256" key="9">
    <source>
        <dbReference type="ARBA" id="ARBA00023242"/>
    </source>
</evidence>
<protein>
    <recommendedName>
        <fullName evidence="11">BED-type domain-containing protein</fullName>
    </recommendedName>
</protein>
<dbReference type="EMBL" id="LS974623">
    <property type="protein sequence ID" value="CAG7904232.1"/>
    <property type="molecule type" value="Genomic_DNA"/>
</dbReference>
<dbReference type="AlphaFoldDB" id="A0A3P6BSE5"/>
<evidence type="ECO:0000256" key="2">
    <source>
        <dbReference type="ARBA" id="ARBA00011738"/>
    </source>
</evidence>
<dbReference type="Pfam" id="PF05699">
    <property type="entry name" value="Dimer_Tnp_hAT"/>
    <property type="match status" value="1"/>
</dbReference>
<gene>
    <name evidence="13" type="ORF">BRAA07T31212Z</name>
    <name evidence="12" type="ORF">BRAPAZ1V2_A07P38760.2</name>
</gene>
<dbReference type="InterPro" id="IPR036236">
    <property type="entry name" value="Znf_C2H2_sf"/>
</dbReference>
<dbReference type="SMART" id="SM00614">
    <property type="entry name" value="ZnF_BED"/>
    <property type="match status" value="1"/>
</dbReference>
<keyword evidence="6" id="KW-0805">Transcription regulation</keyword>
<keyword evidence="8" id="KW-0804">Transcription</keyword>
<name>A0A3P6BSE5_BRACM</name>
<dbReference type="Pfam" id="PF02892">
    <property type="entry name" value="zf-BED"/>
    <property type="match status" value="1"/>
</dbReference>
<evidence type="ECO:0000256" key="5">
    <source>
        <dbReference type="ARBA" id="ARBA00022833"/>
    </source>
</evidence>
<keyword evidence="9" id="KW-0539">Nucleus</keyword>
<dbReference type="GO" id="GO:0005634">
    <property type="term" value="C:nucleus"/>
    <property type="evidence" value="ECO:0007669"/>
    <property type="project" value="UniProtKB-SubCell"/>
</dbReference>
<dbReference type="InterPro" id="IPR025525">
    <property type="entry name" value="hAT-like_transposase_RNase-H"/>
</dbReference>
<dbReference type="InterPro" id="IPR052035">
    <property type="entry name" value="ZnF_BED_domain_contain"/>
</dbReference>
<keyword evidence="7" id="KW-0238">DNA-binding</keyword>
<dbReference type="PANTHER" id="PTHR46481:SF11">
    <property type="entry name" value="ZINC FINGER BED DOMAIN-CONTAINING PROTEIN RICESLEEPER 2-LIKE"/>
    <property type="match status" value="1"/>
</dbReference>
<dbReference type="PROSITE" id="PS50808">
    <property type="entry name" value="ZF_BED"/>
    <property type="match status" value="1"/>
</dbReference>
<dbReference type="GO" id="GO:0008270">
    <property type="term" value="F:zinc ion binding"/>
    <property type="evidence" value="ECO:0007669"/>
    <property type="project" value="UniProtKB-KW"/>
</dbReference>
<dbReference type="Proteomes" id="UP000694005">
    <property type="component" value="Chromosome A07"/>
</dbReference>
<dbReference type="PANTHER" id="PTHR46481">
    <property type="entry name" value="ZINC FINGER BED DOMAIN-CONTAINING PROTEIN 4"/>
    <property type="match status" value="1"/>
</dbReference>
<feature type="domain" description="BED-type" evidence="11">
    <location>
        <begin position="18"/>
        <end position="67"/>
    </location>
</feature>
<evidence type="ECO:0000259" key="11">
    <source>
        <dbReference type="PROSITE" id="PS50808"/>
    </source>
</evidence>
<evidence type="ECO:0000256" key="6">
    <source>
        <dbReference type="ARBA" id="ARBA00023015"/>
    </source>
</evidence>
<evidence type="ECO:0000256" key="4">
    <source>
        <dbReference type="ARBA" id="ARBA00022771"/>
    </source>
</evidence>
<keyword evidence="4 10" id="KW-0863">Zinc-finger</keyword>
<dbReference type="InterPro" id="IPR012337">
    <property type="entry name" value="RNaseH-like_sf"/>
</dbReference>
<evidence type="ECO:0000256" key="10">
    <source>
        <dbReference type="PROSITE-ProRule" id="PRU00027"/>
    </source>
</evidence>
<dbReference type="InterPro" id="IPR003656">
    <property type="entry name" value="Znf_BED"/>
</dbReference>
<dbReference type="Pfam" id="PF14372">
    <property type="entry name" value="hAT-like_RNase-H"/>
    <property type="match status" value="1"/>
</dbReference>
<proteinExistence type="predicted"/>